<dbReference type="Proteomes" id="UP000466794">
    <property type="component" value="Unassembled WGS sequence"/>
</dbReference>
<feature type="region of interest" description="Disordered" evidence="1">
    <location>
        <begin position="167"/>
        <end position="206"/>
    </location>
</feature>
<protein>
    <submittedName>
        <fullName evidence="2">DUF1269 domain-containing protein</fullName>
    </submittedName>
</protein>
<evidence type="ECO:0000313" key="3">
    <source>
        <dbReference type="Proteomes" id="UP000466794"/>
    </source>
</evidence>
<evidence type="ECO:0000313" key="2">
    <source>
        <dbReference type="EMBL" id="MVU77169.1"/>
    </source>
</evidence>
<accession>A0A7K1USM6</accession>
<reference evidence="2 3" key="1">
    <citation type="submission" date="2019-12" db="EMBL/GenBank/DDBJ databases">
        <title>Nocardia sp. nov. ET3-3 isolated from soil.</title>
        <authorList>
            <person name="Kanchanasin P."/>
            <person name="Tanasupawat S."/>
            <person name="Yuki M."/>
            <person name="Kudo T."/>
        </authorList>
    </citation>
    <scope>NUCLEOTIDE SEQUENCE [LARGE SCALE GENOMIC DNA]</scope>
    <source>
        <strain evidence="2 3">ET3-3</strain>
    </source>
</reference>
<name>A0A7K1USM6_9NOCA</name>
<sequence>MEENTALITFADDSRINAGINAIELAATNGNLELRSAAVLSRTPDGRFELRDGADDFEGLATVGGGLAGSLVGVLGGPLGVLLGGSLGALTGGVGDAARADESDGAIELFSRYVQPGRTALLIELVEYTPEVLDRAIADLGGWVYREPTVVVEAELQAADEAARAAEKEARKKLREQHKQEFREKREQHKQAFREKKEKLASSFRA</sequence>
<feature type="compositionally biased region" description="Basic and acidic residues" evidence="1">
    <location>
        <begin position="177"/>
        <end position="200"/>
    </location>
</feature>
<dbReference type="Pfam" id="PF06897">
    <property type="entry name" value="DUF1269"/>
    <property type="match status" value="1"/>
</dbReference>
<evidence type="ECO:0000256" key="1">
    <source>
        <dbReference type="SAM" id="MobiDB-lite"/>
    </source>
</evidence>
<dbReference type="InterPro" id="IPR009200">
    <property type="entry name" value="DUF1269_membrane"/>
</dbReference>
<keyword evidence="3" id="KW-1185">Reference proteome</keyword>
<proteinExistence type="predicted"/>
<dbReference type="EMBL" id="WRPP01000001">
    <property type="protein sequence ID" value="MVU77169.1"/>
    <property type="molecule type" value="Genomic_DNA"/>
</dbReference>
<dbReference type="RefSeq" id="WP_157386554.1">
    <property type="nucleotide sequence ID" value="NZ_WRPP01000001.1"/>
</dbReference>
<comment type="caution">
    <text evidence="2">The sequence shown here is derived from an EMBL/GenBank/DDBJ whole genome shotgun (WGS) entry which is preliminary data.</text>
</comment>
<dbReference type="AlphaFoldDB" id="A0A7K1USM6"/>
<organism evidence="2 3">
    <name type="scientific">Nocardia terrae</name>
    <dbReference type="NCBI Taxonomy" id="2675851"/>
    <lineage>
        <taxon>Bacteria</taxon>
        <taxon>Bacillati</taxon>
        <taxon>Actinomycetota</taxon>
        <taxon>Actinomycetes</taxon>
        <taxon>Mycobacteriales</taxon>
        <taxon>Nocardiaceae</taxon>
        <taxon>Nocardia</taxon>
    </lineage>
</organism>
<gene>
    <name evidence="2" type="ORF">GPX89_07900</name>
</gene>